<reference evidence="1 2" key="1">
    <citation type="submission" date="2019-03" db="EMBL/GenBank/DDBJ databases">
        <title>Draft genome sequences of two Veillonella tobetsuensis clinical isolates from intraoperative bronchial fluids of elderly patients with pulmonary carcinoma.</title>
        <authorList>
            <person name="Akiyama T."/>
        </authorList>
    </citation>
    <scope>NUCLEOTIDE SEQUENCE [LARGE SCALE GENOMIC DNA]</scope>
    <source>
        <strain evidence="1 2">PAGU 1578</strain>
    </source>
</reference>
<gene>
    <name evidence="1" type="ORF">PAGU1578_07640</name>
</gene>
<dbReference type="EMBL" id="BJCQ01000016">
    <property type="protein sequence ID" value="GCL67143.1"/>
    <property type="molecule type" value="Genomic_DNA"/>
</dbReference>
<dbReference type="Proteomes" id="UP000300381">
    <property type="component" value="Unassembled WGS sequence"/>
</dbReference>
<evidence type="ECO:0000313" key="1">
    <source>
        <dbReference type="EMBL" id="GCL67143.1"/>
    </source>
</evidence>
<protein>
    <submittedName>
        <fullName evidence="1">Uncharacterized protein</fullName>
    </submittedName>
</protein>
<dbReference type="RefSeq" id="WP_137660648.1">
    <property type="nucleotide sequence ID" value="NZ_BJCQ01000016.1"/>
</dbReference>
<comment type="caution">
    <text evidence="1">The sequence shown here is derived from an EMBL/GenBank/DDBJ whole genome shotgun (WGS) entry which is preliminary data.</text>
</comment>
<proteinExistence type="predicted"/>
<evidence type="ECO:0000313" key="2">
    <source>
        <dbReference type="Proteomes" id="UP000300381"/>
    </source>
</evidence>
<sequence length="276" mass="32112">MTQYCGIIITETDLYVSVVKRIQNKIKVLDRYVYKRSKSLISDLSAIHSKNKNIPTIYSLAYTEIPQLIFNKTCSSNPLQDAWKQRDKLVSAKDNRYTYQFILPTIDNQEWSYMVGISQSNISQLQCAEKQNHMEIEVVSYWPVPLLDLHQKHNKPILLLIENNNIVTGYLCIGTVIVSTISWNRNTETPENMLQRLLEESPIRLIDSFEVQAYLSDETYLLWKDTITQYGEVNTSNINDVINHFTYRWNNDVYMDAAAGLSYYLARSDVQAEEEK</sequence>
<organism evidence="1 2">
    <name type="scientific">Veillonella tobetsuensis</name>
    <dbReference type="NCBI Taxonomy" id="1110546"/>
    <lineage>
        <taxon>Bacteria</taxon>
        <taxon>Bacillati</taxon>
        <taxon>Bacillota</taxon>
        <taxon>Negativicutes</taxon>
        <taxon>Veillonellales</taxon>
        <taxon>Veillonellaceae</taxon>
        <taxon>Veillonella</taxon>
    </lineage>
</organism>
<dbReference type="AlphaFoldDB" id="A0A480B0J7"/>
<name>A0A480B0J7_9FIRM</name>
<accession>A0A480B0J7</accession>